<organism evidence="11 12">
    <name type="scientific">Cichlidogyrus casuarinus</name>
    <dbReference type="NCBI Taxonomy" id="1844966"/>
    <lineage>
        <taxon>Eukaryota</taxon>
        <taxon>Metazoa</taxon>
        <taxon>Spiralia</taxon>
        <taxon>Lophotrochozoa</taxon>
        <taxon>Platyhelminthes</taxon>
        <taxon>Monogenea</taxon>
        <taxon>Monopisthocotylea</taxon>
        <taxon>Dactylogyridea</taxon>
        <taxon>Ancyrocephalidae</taxon>
        <taxon>Cichlidogyrus</taxon>
    </lineage>
</organism>
<evidence type="ECO:0000256" key="6">
    <source>
        <dbReference type="ARBA" id="ARBA00022989"/>
    </source>
</evidence>
<feature type="transmembrane region" description="Helical" evidence="10">
    <location>
        <begin position="172"/>
        <end position="196"/>
    </location>
</feature>
<comment type="similarity">
    <text evidence="10">Belongs to the ELO family.</text>
</comment>
<feature type="transmembrane region" description="Helical" evidence="10">
    <location>
        <begin position="239"/>
        <end position="260"/>
    </location>
</feature>
<dbReference type="GO" id="GO:0016020">
    <property type="term" value="C:membrane"/>
    <property type="evidence" value="ECO:0007669"/>
    <property type="project" value="UniProtKB-SubCell"/>
</dbReference>
<feature type="transmembrane region" description="Helical" evidence="10">
    <location>
        <begin position="29"/>
        <end position="46"/>
    </location>
</feature>
<dbReference type="Proteomes" id="UP001626550">
    <property type="component" value="Unassembled WGS sequence"/>
</dbReference>
<keyword evidence="7 10" id="KW-0443">Lipid metabolism</keyword>
<evidence type="ECO:0000313" key="11">
    <source>
        <dbReference type="EMBL" id="KAL3316727.1"/>
    </source>
</evidence>
<keyword evidence="3 10" id="KW-0808">Transferase</keyword>
<evidence type="ECO:0000256" key="7">
    <source>
        <dbReference type="ARBA" id="ARBA00023098"/>
    </source>
</evidence>
<dbReference type="PANTHER" id="PTHR11157">
    <property type="entry name" value="FATTY ACID ACYL TRANSFERASE-RELATED"/>
    <property type="match status" value="1"/>
</dbReference>
<evidence type="ECO:0000256" key="4">
    <source>
        <dbReference type="ARBA" id="ARBA00022692"/>
    </source>
</evidence>
<reference evidence="11 12" key="1">
    <citation type="submission" date="2024-11" db="EMBL/GenBank/DDBJ databases">
        <title>Adaptive evolution of stress response genes in parasites aligns with host niche diversity.</title>
        <authorList>
            <person name="Hahn C."/>
            <person name="Resl P."/>
        </authorList>
    </citation>
    <scope>NUCLEOTIDE SEQUENCE [LARGE SCALE GENOMIC DNA]</scope>
    <source>
        <strain evidence="11">EGGRZ-B1_66</strain>
        <tissue evidence="11">Body</tissue>
    </source>
</reference>
<evidence type="ECO:0000256" key="9">
    <source>
        <dbReference type="ARBA" id="ARBA00023160"/>
    </source>
</evidence>
<sequence length="297" mass="34479">MPTHTPTVAIWHPDKPDSRSMQYPLIGEFWPTGLITLIYVVGCYYWRKHLIEKRAKNTPNADKNALLQNIIVLYNFVMVLYSSCIVIGITYSILFENLNLVRCGKYDRSSHPYTLRVMTYGYAFYISKFIELLDTLFFLLRGKVDQITFLHVFHHAAMPPSLWWGMRYSPGGVLIIFPLINSFIHVLMYTYYGLAALGAYKYLWWKEYLTQAQMLQFAIMIVHQSQVFWPGSKCEDPKAFPAAIMAYSALFLVLFGNFYVKAYMKKQRLAKKEADFKSTVRQSQVSNGIATTTKKQQ</sequence>
<keyword evidence="6 10" id="KW-1133">Transmembrane helix</keyword>
<feature type="transmembrane region" description="Helical" evidence="10">
    <location>
        <begin position="66"/>
        <end position="94"/>
    </location>
</feature>
<evidence type="ECO:0000256" key="8">
    <source>
        <dbReference type="ARBA" id="ARBA00023136"/>
    </source>
</evidence>
<comment type="caution">
    <text evidence="11">The sequence shown here is derived from an EMBL/GenBank/DDBJ whole genome shotgun (WGS) entry which is preliminary data.</text>
</comment>
<keyword evidence="2 10" id="KW-0444">Lipid biosynthesis</keyword>
<keyword evidence="4 10" id="KW-0812">Transmembrane</keyword>
<dbReference type="GO" id="GO:0006633">
    <property type="term" value="P:fatty acid biosynthetic process"/>
    <property type="evidence" value="ECO:0007669"/>
    <property type="project" value="UniProtKB-KW"/>
</dbReference>
<accession>A0ABD2QB21</accession>
<dbReference type="AlphaFoldDB" id="A0ABD2QB21"/>
<dbReference type="PANTHER" id="PTHR11157:SF69">
    <property type="entry name" value="ELONGATION OF VERY LONG CHAIN FATTY ACIDS PROTEIN 7"/>
    <property type="match status" value="1"/>
</dbReference>
<evidence type="ECO:0000256" key="2">
    <source>
        <dbReference type="ARBA" id="ARBA00022516"/>
    </source>
</evidence>
<evidence type="ECO:0000256" key="10">
    <source>
        <dbReference type="RuleBase" id="RU361115"/>
    </source>
</evidence>
<gene>
    <name evidence="11" type="primary">ELOVL7</name>
    <name evidence="11" type="ORF">Ciccas_004618</name>
</gene>
<name>A0ABD2QB21_9PLAT</name>
<dbReference type="InterPro" id="IPR002076">
    <property type="entry name" value="ELO_fam"/>
</dbReference>
<proteinExistence type="inferred from homology"/>
<keyword evidence="9 10" id="KW-0275">Fatty acid biosynthesis</keyword>
<keyword evidence="5 10" id="KW-0276">Fatty acid metabolism</keyword>
<dbReference type="GO" id="GO:0009922">
    <property type="term" value="F:fatty acid elongase activity"/>
    <property type="evidence" value="ECO:0007669"/>
    <property type="project" value="UniProtKB-EC"/>
</dbReference>
<dbReference type="EMBL" id="JBJKFK010000491">
    <property type="protein sequence ID" value="KAL3316727.1"/>
    <property type="molecule type" value="Genomic_DNA"/>
</dbReference>
<comment type="subcellular location">
    <subcellularLocation>
        <location evidence="1">Membrane</location>
        <topology evidence="1">Multi-pass membrane protein</topology>
    </subcellularLocation>
</comment>
<dbReference type="InterPro" id="IPR030457">
    <property type="entry name" value="ELO_CS"/>
</dbReference>
<keyword evidence="8 10" id="KW-0472">Membrane</keyword>
<protein>
    <recommendedName>
        <fullName evidence="10">Elongation of very long chain fatty acids protein</fullName>
        <ecNumber evidence="10">2.3.1.199</ecNumber>
    </recommendedName>
    <alternativeName>
        <fullName evidence="10">Very-long-chain 3-oxoacyl-CoA synthase</fullName>
    </alternativeName>
</protein>
<feature type="transmembrane region" description="Helical" evidence="10">
    <location>
        <begin position="122"/>
        <end position="140"/>
    </location>
</feature>
<comment type="catalytic activity">
    <reaction evidence="10">
        <text>a very-long-chain acyl-CoA + malonyl-CoA + H(+) = a very-long-chain 3-oxoacyl-CoA + CO2 + CoA</text>
        <dbReference type="Rhea" id="RHEA:32727"/>
        <dbReference type="ChEBI" id="CHEBI:15378"/>
        <dbReference type="ChEBI" id="CHEBI:16526"/>
        <dbReference type="ChEBI" id="CHEBI:57287"/>
        <dbReference type="ChEBI" id="CHEBI:57384"/>
        <dbReference type="ChEBI" id="CHEBI:90725"/>
        <dbReference type="ChEBI" id="CHEBI:90736"/>
        <dbReference type="EC" id="2.3.1.199"/>
    </reaction>
</comment>
<evidence type="ECO:0000313" key="12">
    <source>
        <dbReference type="Proteomes" id="UP001626550"/>
    </source>
</evidence>
<evidence type="ECO:0000256" key="1">
    <source>
        <dbReference type="ARBA" id="ARBA00004141"/>
    </source>
</evidence>
<dbReference type="EC" id="2.3.1.199" evidence="10"/>
<evidence type="ECO:0000256" key="5">
    <source>
        <dbReference type="ARBA" id="ARBA00022832"/>
    </source>
</evidence>
<dbReference type="Pfam" id="PF01151">
    <property type="entry name" value="ELO"/>
    <property type="match status" value="1"/>
</dbReference>
<keyword evidence="12" id="KW-1185">Reference proteome</keyword>
<evidence type="ECO:0000256" key="3">
    <source>
        <dbReference type="ARBA" id="ARBA00022679"/>
    </source>
</evidence>
<dbReference type="PROSITE" id="PS01188">
    <property type="entry name" value="ELO"/>
    <property type="match status" value="1"/>
</dbReference>